<keyword evidence="10" id="KW-1185">Reference proteome</keyword>
<dbReference type="InterPro" id="IPR051472">
    <property type="entry name" value="T3SS_Stator/FliH"/>
</dbReference>
<gene>
    <name evidence="9" type="ORF">GGR38_003513</name>
</gene>
<reference evidence="9 10" key="1">
    <citation type="submission" date="2020-08" db="EMBL/GenBank/DDBJ databases">
        <title>Genomic Encyclopedia of Type Strains, Phase IV (KMG-IV): sequencing the most valuable type-strain genomes for metagenomic binning, comparative biology and taxonomic classification.</title>
        <authorList>
            <person name="Goeker M."/>
        </authorList>
    </citation>
    <scope>NUCLEOTIDE SEQUENCE [LARGE SCALE GENOMIC DNA]</scope>
    <source>
        <strain evidence="9 10">DSM 27057</strain>
    </source>
</reference>
<comment type="function">
    <text evidence="1">Needed for flagellar regrowth and assembly.</text>
</comment>
<dbReference type="GO" id="GO:0015031">
    <property type="term" value="P:protein transport"/>
    <property type="evidence" value="ECO:0007669"/>
    <property type="project" value="UniProtKB-KW"/>
</dbReference>
<organism evidence="9 10">
    <name type="scientific">Novosphingobium sediminicola</name>
    <dbReference type="NCBI Taxonomy" id="563162"/>
    <lineage>
        <taxon>Bacteria</taxon>
        <taxon>Pseudomonadati</taxon>
        <taxon>Pseudomonadota</taxon>
        <taxon>Alphaproteobacteria</taxon>
        <taxon>Sphingomonadales</taxon>
        <taxon>Sphingomonadaceae</taxon>
        <taxon>Novosphingobium</taxon>
    </lineage>
</organism>
<evidence type="ECO:0000256" key="2">
    <source>
        <dbReference type="ARBA" id="ARBA00006602"/>
    </source>
</evidence>
<evidence type="ECO:0000313" key="10">
    <source>
        <dbReference type="Proteomes" id="UP000548867"/>
    </source>
</evidence>
<dbReference type="AlphaFoldDB" id="A0A7W6G7M9"/>
<keyword evidence="9" id="KW-0966">Cell projection</keyword>
<keyword evidence="7" id="KW-1006">Bacterial flagellum protein export</keyword>
<sequence>MSDLGAMLGSGSGGFTPDARFAGLRGIEEELPRPLSVMRMRFGADVVPAASAPPPVMVPEFPAEPDPMEEARADAYAQGWADAQEAAEMAAVQADKTRGRMETVIHRLDGELAEQFRQRLMETVIALCESCLAPLALDKDALLRRVERAAAMFSRADDERVIRLHPDDLAAVQARLPEDWNVQPDPTVERGAIRVESGGGEDGGAEDGPRQWRRAIAEALDVGGLD</sequence>
<name>A0A7W6G7M9_9SPHN</name>
<protein>
    <recommendedName>
        <fullName evidence="3">Flagellar assembly protein FliH</fullName>
    </recommendedName>
</protein>
<dbReference type="Proteomes" id="UP000548867">
    <property type="component" value="Unassembled WGS sequence"/>
</dbReference>
<comment type="similarity">
    <text evidence="2">Belongs to the FliH family.</text>
</comment>
<dbReference type="EMBL" id="JACIDX010000014">
    <property type="protein sequence ID" value="MBB3956548.1"/>
    <property type="molecule type" value="Genomic_DNA"/>
</dbReference>
<dbReference type="PANTHER" id="PTHR34982:SF1">
    <property type="entry name" value="FLAGELLAR ASSEMBLY PROTEIN FLIH"/>
    <property type="match status" value="1"/>
</dbReference>
<comment type="caution">
    <text evidence="9">The sequence shown here is derived from an EMBL/GenBank/DDBJ whole genome shotgun (WGS) entry which is preliminary data.</text>
</comment>
<dbReference type="RefSeq" id="WP_183627417.1">
    <property type="nucleotide sequence ID" value="NZ_JACIDX010000014.1"/>
</dbReference>
<evidence type="ECO:0000256" key="3">
    <source>
        <dbReference type="ARBA" id="ARBA00016507"/>
    </source>
</evidence>
<evidence type="ECO:0000256" key="1">
    <source>
        <dbReference type="ARBA" id="ARBA00003041"/>
    </source>
</evidence>
<dbReference type="Pfam" id="PF02108">
    <property type="entry name" value="FliH"/>
    <property type="match status" value="1"/>
</dbReference>
<dbReference type="InterPro" id="IPR018035">
    <property type="entry name" value="Flagellar_FliH/T3SS_HrpE"/>
</dbReference>
<keyword evidence="6" id="KW-0653">Protein transport</keyword>
<keyword evidence="4" id="KW-0813">Transport</keyword>
<evidence type="ECO:0000256" key="7">
    <source>
        <dbReference type="ARBA" id="ARBA00023225"/>
    </source>
</evidence>
<keyword evidence="5" id="KW-1005">Bacterial flagellum biogenesis</keyword>
<evidence type="ECO:0000259" key="8">
    <source>
        <dbReference type="Pfam" id="PF02108"/>
    </source>
</evidence>
<proteinExistence type="inferred from homology"/>
<dbReference type="PANTHER" id="PTHR34982">
    <property type="entry name" value="YOP PROTEINS TRANSLOCATION PROTEIN L"/>
    <property type="match status" value="1"/>
</dbReference>
<evidence type="ECO:0000256" key="6">
    <source>
        <dbReference type="ARBA" id="ARBA00022927"/>
    </source>
</evidence>
<accession>A0A7W6G7M9</accession>
<keyword evidence="9" id="KW-0282">Flagellum</keyword>
<keyword evidence="9" id="KW-0969">Cilium</keyword>
<dbReference type="GO" id="GO:0044781">
    <property type="term" value="P:bacterial-type flagellum organization"/>
    <property type="evidence" value="ECO:0007669"/>
    <property type="project" value="UniProtKB-KW"/>
</dbReference>
<evidence type="ECO:0000313" key="9">
    <source>
        <dbReference type="EMBL" id="MBB3956548.1"/>
    </source>
</evidence>
<dbReference type="GO" id="GO:0005829">
    <property type="term" value="C:cytosol"/>
    <property type="evidence" value="ECO:0007669"/>
    <property type="project" value="TreeGrafter"/>
</dbReference>
<evidence type="ECO:0000256" key="5">
    <source>
        <dbReference type="ARBA" id="ARBA00022795"/>
    </source>
</evidence>
<feature type="domain" description="Flagellar assembly protein FliH/Type III secretion system HrpE" evidence="8">
    <location>
        <begin position="111"/>
        <end position="201"/>
    </location>
</feature>
<evidence type="ECO:0000256" key="4">
    <source>
        <dbReference type="ARBA" id="ARBA00022448"/>
    </source>
</evidence>